<dbReference type="AlphaFoldDB" id="A0A4Y2PSZ2"/>
<gene>
    <name evidence="2" type="ORF">AVEN_248786_1</name>
</gene>
<keyword evidence="3" id="KW-1185">Reference proteome</keyword>
<evidence type="ECO:0000313" key="2">
    <source>
        <dbReference type="EMBL" id="GBN53357.1"/>
    </source>
</evidence>
<feature type="region of interest" description="Disordered" evidence="1">
    <location>
        <begin position="1"/>
        <end position="88"/>
    </location>
</feature>
<evidence type="ECO:0000313" key="3">
    <source>
        <dbReference type="Proteomes" id="UP000499080"/>
    </source>
</evidence>
<reference evidence="2 3" key="1">
    <citation type="journal article" date="2019" name="Sci. Rep.">
        <title>Orb-weaving spider Araneus ventricosus genome elucidates the spidroin gene catalogue.</title>
        <authorList>
            <person name="Kono N."/>
            <person name="Nakamura H."/>
            <person name="Ohtoshi R."/>
            <person name="Moran D.A.P."/>
            <person name="Shinohara A."/>
            <person name="Yoshida Y."/>
            <person name="Fujiwara M."/>
            <person name="Mori M."/>
            <person name="Tomita M."/>
            <person name="Arakawa K."/>
        </authorList>
    </citation>
    <scope>NUCLEOTIDE SEQUENCE [LARGE SCALE GENOMIC DNA]</scope>
</reference>
<organism evidence="2 3">
    <name type="scientific">Araneus ventricosus</name>
    <name type="common">Orbweaver spider</name>
    <name type="synonym">Epeira ventricosa</name>
    <dbReference type="NCBI Taxonomy" id="182803"/>
    <lineage>
        <taxon>Eukaryota</taxon>
        <taxon>Metazoa</taxon>
        <taxon>Ecdysozoa</taxon>
        <taxon>Arthropoda</taxon>
        <taxon>Chelicerata</taxon>
        <taxon>Arachnida</taxon>
        <taxon>Araneae</taxon>
        <taxon>Araneomorphae</taxon>
        <taxon>Entelegynae</taxon>
        <taxon>Araneoidea</taxon>
        <taxon>Araneidae</taxon>
        <taxon>Araneus</taxon>
    </lineage>
</organism>
<accession>A0A4Y2PSZ2</accession>
<sequence length="88" mass="9641">MPPKKRTSFDKSSDAKGTHTKISETEEQNAGDAERKEDESQRGTAQEIQSRLKAAPGKNLVILNPRSDDEDDSPAGTPLYNLLTNIEA</sequence>
<dbReference type="EMBL" id="BGPR01011866">
    <property type="protein sequence ID" value="GBN53357.1"/>
    <property type="molecule type" value="Genomic_DNA"/>
</dbReference>
<proteinExistence type="predicted"/>
<dbReference type="Proteomes" id="UP000499080">
    <property type="component" value="Unassembled WGS sequence"/>
</dbReference>
<name>A0A4Y2PSZ2_ARAVE</name>
<protein>
    <submittedName>
        <fullName evidence="2">Uncharacterized protein</fullName>
    </submittedName>
</protein>
<feature type="compositionally biased region" description="Basic and acidic residues" evidence="1">
    <location>
        <begin position="7"/>
        <end position="24"/>
    </location>
</feature>
<evidence type="ECO:0000256" key="1">
    <source>
        <dbReference type="SAM" id="MobiDB-lite"/>
    </source>
</evidence>
<feature type="compositionally biased region" description="Basic and acidic residues" evidence="1">
    <location>
        <begin position="32"/>
        <end position="41"/>
    </location>
</feature>
<comment type="caution">
    <text evidence="2">The sequence shown here is derived from an EMBL/GenBank/DDBJ whole genome shotgun (WGS) entry which is preliminary data.</text>
</comment>